<dbReference type="Proteomes" id="UP001066276">
    <property type="component" value="Chromosome 11"/>
</dbReference>
<dbReference type="EMBL" id="JANPWB010000015">
    <property type="protein sequence ID" value="KAJ1087777.1"/>
    <property type="molecule type" value="Genomic_DNA"/>
</dbReference>
<dbReference type="InterPro" id="IPR040957">
    <property type="entry name" value="Anosmin-1_Cys_box"/>
</dbReference>
<dbReference type="Pfam" id="PF00041">
    <property type="entry name" value="fn3"/>
    <property type="match status" value="2"/>
</dbReference>
<dbReference type="PRINTS" id="PR00003">
    <property type="entry name" value="4DISULPHCORE"/>
</dbReference>
<feature type="chain" id="PRO_5043596997" description="Anosmin-1" evidence="1">
    <location>
        <begin position="22"/>
        <end position="642"/>
    </location>
</feature>
<dbReference type="SMART" id="SM00217">
    <property type="entry name" value="WAP"/>
    <property type="match status" value="1"/>
</dbReference>
<dbReference type="PANTHER" id="PTHR14131:SF7">
    <property type="entry name" value="ANOSMIN 1B"/>
    <property type="match status" value="1"/>
</dbReference>
<proteinExistence type="predicted"/>
<dbReference type="CDD" id="cd00199">
    <property type="entry name" value="WAP"/>
    <property type="match status" value="1"/>
</dbReference>
<feature type="domain" description="Fibronectin type-III" evidence="2">
    <location>
        <begin position="282"/>
        <end position="389"/>
    </location>
</feature>
<accession>A0AAV7L8B4</accession>
<dbReference type="GO" id="GO:0005576">
    <property type="term" value="C:extracellular region"/>
    <property type="evidence" value="ECO:0007669"/>
    <property type="project" value="InterPro"/>
</dbReference>
<feature type="domain" description="Fibronectin type-III" evidence="2">
    <location>
        <begin position="411"/>
        <end position="511"/>
    </location>
</feature>
<dbReference type="PROSITE" id="PS51390">
    <property type="entry name" value="WAP"/>
    <property type="match status" value="1"/>
</dbReference>
<comment type="caution">
    <text evidence="4">The sequence shown here is derived from an EMBL/GenBank/DDBJ whole genome shotgun (WGS) entry which is preliminary data.</text>
</comment>
<dbReference type="CDD" id="cd00063">
    <property type="entry name" value="FN3"/>
    <property type="match status" value="3"/>
</dbReference>
<evidence type="ECO:0000256" key="1">
    <source>
        <dbReference type="SAM" id="SignalP"/>
    </source>
</evidence>
<sequence length="642" mass="73411">MDARLWTAGLLLCLGVLPVAPSRRRDREDVAGAEMAQQVSGARCTSRCLALHMTQLSEAFRNFQNDDILTWCDSNRRCSQCLQPCKEFWDPLRKPCLGKCENHPECLTSCAFLRSLQMFKQGDCPPAEKASGFAAACVESCGADHECPGTRKCCSNGCGYTCQTPANVYRGVPLKPRKEISFTEQLNGSLDVSWKSKFNVSVEPVFYLLQRRWNYGIHPNEDESTQWQTVAMTAEDRARLQDTRANRWYQFRVAAINVHGTRGFTTPSKHFYSSRDPLPPNSPRNLQSGNFTMSADGTFGVIIYWDSPQEEDLEIHHYKISWNYWIPRKHILLAKKDHWRLSDGMKTEMELDGLQPNTEYLVQVQAISYWGQKRLKSSKSLLHVHTPLLDVKERNRNPDAEVSNELPALQKTSLIKKVEAASPYYHDGQLQVKIYWKKTEDNHGDSSAYLIKWRPITCAGNSTADEEKTTVQGSHFIITGLQFACKYKVTVQPITVQEQSVEAVTFVTTPKCNSLKVKGSKRLHCMSEERHLPSRKVMLRPEKLSAVFRCVNGSITGEFHWEVLQRDPSREQLLTSYHFRWEEIPGSGLQDSDHDRVISQTLTLSPAQLFVLAMGQRQRRRSGHRHLMKQVYKEKDCILYPL</sequence>
<organism evidence="4 5">
    <name type="scientific">Pleurodeles waltl</name>
    <name type="common">Iberian ribbed newt</name>
    <dbReference type="NCBI Taxonomy" id="8319"/>
    <lineage>
        <taxon>Eukaryota</taxon>
        <taxon>Metazoa</taxon>
        <taxon>Chordata</taxon>
        <taxon>Craniata</taxon>
        <taxon>Vertebrata</taxon>
        <taxon>Euteleostomi</taxon>
        <taxon>Amphibia</taxon>
        <taxon>Batrachia</taxon>
        <taxon>Caudata</taxon>
        <taxon>Salamandroidea</taxon>
        <taxon>Salamandridae</taxon>
        <taxon>Pleurodelinae</taxon>
        <taxon>Pleurodeles</taxon>
    </lineage>
</organism>
<evidence type="ECO:0008006" key="6">
    <source>
        <dbReference type="Google" id="ProtNLM"/>
    </source>
</evidence>
<evidence type="ECO:0000259" key="3">
    <source>
        <dbReference type="PROSITE" id="PS51390"/>
    </source>
</evidence>
<dbReference type="SMART" id="SM00060">
    <property type="entry name" value="FN3"/>
    <property type="match status" value="3"/>
</dbReference>
<feature type="domain" description="Fibronectin type-III" evidence="2">
    <location>
        <begin position="172"/>
        <end position="276"/>
    </location>
</feature>
<dbReference type="GO" id="GO:0009986">
    <property type="term" value="C:cell surface"/>
    <property type="evidence" value="ECO:0007669"/>
    <property type="project" value="TreeGrafter"/>
</dbReference>
<dbReference type="GO" id="GO:0030414">
    <property type="term" value="F:peptidase inhibitor activity"/>
    <property type="evidence" value="ECO:0007669"/>
    <property type="project" value="InterPro"/>
</dbReference>
<protein>
    <recommendedName>
        <fullName evidence="6">Anosmin-1</fullName>
    </recommendedName>
</protein>
<dbReference type="GO" id="GO:0030182">
    <property type="term" value="P:neuron differentiation"/>
    <property type="evidence" value="ECO:0007669"/>
    <property type="project" value="TreeGrafter"/>
</dbReference>
<dbReference type="InterPro" id="IPR042447">
    <property type="entry name" value="Anosmin-1"/>
</dbReference>
<dbReference type="InterPro" id="IPR036645">
    <property type="entry name" value="Elafin-like_sf"/>
</dbReference>
<keyword evidence="5" id="KW-1185">Reference proteome</keyword>
<dbReference type="InterPro" id="IPR036116">
    <property type="entry name" value="FN3_sf"/>
</dbReference>
<reference evidence="4" key="1">
    <citation type="journal article" date="2022" name="bioRxiv">
        <title>Sequencing and chromosome-scale assembly of the giantPleurodeles waltlgenome.</title>
        <authorList>
            <person name="Brown T."/>
            <person name="Elewa A."/>
            <person name="Iarovenko S."/>
            <person name="Subramanian E."/>
            <person name="Araus A.J."/>
            <person name="Petzold A."/>
            <person name="Susuki M."/>
            <person name="Suzuki K.-i.T."/>
            <person name="Hayashi T."/>
            <person name="Toyoda A."/>
            <person name="Oliveira C."/>
            <person name="Osipova E."/>
            <person name="Leigh N.D."/>
            <person name="Simon A."/>
            <person name="Yun M.H."/>
        </authorList>
    </citation>
    <scope>NUCLEOTIDE SEQUENCE</scope>
    <source>
        <strain evidence="4">20211129_DDA</strain>
        <tissue evidence="4">Liver</tissue>
    </source>
</reference>
<dbReference type="SUPFAM" id="SSF49265">
    <property type="entry name" value="Fibronectin type III"/>
    <property type="match status" value="2"/>
</dbReference>
<dbReference type="AlphaFoldDB" id="A0AAV7L8B4"/>
<evidence type="ECO:0000313" key="4">
    <source>
        <dbReference type="EMBL" id="KAJ1087777.1"/>
    </source>
</evidence>
<dbReference type="Pfam" id="PF00095">
    <property type="entry name" value="WAP"/>
    <property type="match status" value="1"/>
</dbReference>
<keyword evidence="1" id="KW-0732">Signal</keyword>
<name>A0AAV7L8B4_PLEWA</name>
<dbReference type="Gene3D" id="4.10.75.10">
    <property type="entry name" value="Elafin-like"/>
    <property type="match status" value="1"/>
</dbReference>
<feature type="domain" description="WAP" evidence="3">
    <location>
        <begin position="117"/>
        <end position="166"/>
    </location>
</feature>
<evidence type="ECO:0000313" key="5">
    <source>
        <dbReference type="Proteomes" id="UP001066276"/>
    </source>
</evidence>
<dbReference type="Pfam" id="PF17869">
    <property type="entry name" value="Cys_box"/>
    <property type="match status" value="1"/>
</dbReference>
<dbReference type="SUPFAM" id="SSF57256">
    <property type="entry name" value="Elafin-like"/>
    <property type="match status" value="1"/>
</dbReference>
<dbReference type="PROSITE" id="PS50853">
    <property type="entry name" value="FN3"/>
    <property type="match status" value="3"/>
</dbReference>
<gene>
    <name evidence="4" type="ORF">NDU88_000940</name>
</gene>
<dbReference type="InterPro" id="IPR003961">
    <property type="entry name" value="FN3_dom"/>
</dbReference>
<feature type="signal peptide" evidence="1">
    <location>
        <begin position="1"/>
        <end position="21"/>
    </location>
</feature>
<dbReference type="Gene3D" id="2.60.40.10">
    <property type="entry name" value="Immunoglobulins"/>
    <property type="match status" value="3"/>
</dbReference>
<dbReference type="InterPro" id="IPR013783">
    <property type="entry name" value="Ig-like_fold"/>
</dbReference>
<dbReference type="InterPro" id="IPR008197">
    <property type="entry name" value="WAP_dom"/>
</dbReference>
<dbReference type="FunFam" id="4.10.75.10:FF:000001">
    <property type="entry name" value="Anosmin 1"/>
    <property type="match status" value="1"/>
</dbReference>
<dbReference type="PANTHER" id="PTHR14131">
    <property type="entry name" value="ANOSMIN"/>
    <property type="match status" value="1"/>
</dbReference>
<evidence type="ECO:0000259" key="2">
    <source>
        <dbReference type="PROSITE" id="PS50853"/>
    </source>
</evidence>